<dbReference type="Pfam" id="PF00733">
    <property type="entry name" value="Asn_synthase"/>
    <property type="match status" value="1"/>
</dbReference>
<name>A0ABV1RPZ8_9BACT</name>
<proteinExistence type="inferred from homology"/>
<evidence type="ECO:0000256" key="1">
    <source>
        <dbReference type="ARBA" id="ARBA00005187"/>
    </source>
</evidence>
<evidence type="ECO:0000256" key="5">
    <source>
        <dbReference type="ARBA" id="ARBA00022840"/>
    </source>
</evidence>
<comment type="pathway">
    <text evidence="1">Amino-acid biosynthesis; L-asparagine biosynthesis; L-asparagine from L-aspartate (L-Gln route): step 1/1.</text>
</comment>
<evidence type="ECO:0000256" key="2">
    <source>
        <dbReference type="ARBA" id="ARBA00005752"/>
    </source>
</evidence>
<dbReference type="InterPro" id="IPR051786">
    <property type="entry name" value="ASN_synthetase/amidase"/>
</dbReference>
<evidence type="ECO:0000259" key="8">
    <source>
        <dbReference type="PROSITE" id="PS51278"/>
    </source>
</evidence>
<evidence type="ECO:0000256" key="4">
    <source>
        <dbReference type="ARBA" id="ARBA00022741"/>
    </source>
</evidence>
<gene>
    <name evidence="9" type="primary">asnB</name>
    <name evidence="9" type="ORF">ABS362_02750</name>
</gene>
<dbReference type="GO" id="GO:0004066">
    <property type="term" value="F:asparagine synthase (glutamine-hydrolyzing) activity"/>
    <property type="evidence" value="ECO:0007669"/>
    <property type="project" value="UniProtKB-EC"/>
</dbReference>
<accession>A0ABV1RPZ8</accession>
<dbReference type="Pfam" id="PF13537">
    <property type="entry name" value="GATase_7"/>
    <property type="match status" value="1"/>
</dbReference>
<comment type="caution">
    <text evidence="9">The sequence shown here is derived from an EMBL/GenBank/DDBJ whole genome shotgun (WGS) entry which is preliminary data.</text>
</comment>
<dbReference type="RefSeq" id="WP_350410753.1">
    <property type="nucleotide sequence ID" value="NZ_JBEOKT010000002.1"/>
</dbReference>
<dbReference type="InterPro" id="IPR029055">
    <property type="entry name" value="Ntn_hydrolases_N"/>
</dbReference>
<dbReference type="PANTHER" id="PTHR43284:SF1">
    <property type="entry name" value="ASPARAGINE SYNTHETASE"/>
    <property type="match status" value="1"/>
</dbReference>
<dbReference type="InterPro" id="IPR014729">
    <property type="entry name" value="Rossmann-like_a/b/a_fold"/>
</dbReference>
<evidence type="ECO:0000256" key="3">
    <source>
        <dbReference type="ARBA" id="ARBA00012737"/>
    </source>
</evidence>
<reference evidence="9 10" key="1">
    <citation type="submission" date="2024-06" db="EMBL/GenBank/DDBJ databases">
        <title>Pontibacter populi HYL7-15.</title>
        <authorList>
            <person name="Kim M.K."/>
        </authorList>
    </citation>
    <scope>NUCLEOTIDE SEQUENCE [LARGE SCALE GENOMIC DNA]</scope>
    <source>
        <strain evidence="9 10">HYL7-15</strain>
    </source>
</reference>
<dbReference type="Gene3D" id="3.40.50.620">
    <property type="entry name" value="HUPs"/>
    <property type="match status" value="2"/>
</dbReference>
<dbReference type="CDD" id="cd00712">
    <property type="entry name" value="AsnB"/>
    <property type="match status" value="1"/>
</dbReference>
<dbReference type="InterPro" id="IPR006426">
    <property type="entry name" value="Asn_synth_AEB"/>
</dbReference>
<feature type="domain" description="Glutamine amidotransferase type-2" evidence="8">
    <location>
        <begin position="2"/>
        <end position="213"/>
    </location>
</feature>
<evidence type="ECO:0000313" key="9">
    <source>
        <dbReference type="EMBL" id="MER2996446.1"/>
    </source>
</evidence>
<keyword evidence="6" id="KW-0315">Glutamine amidotransferase</keyword>
<dbReference type="PIRSF" id="PIRSF001589">
    <property type="entry name" value="Asn_synthetase_glu-h"/>
    <property type="match status" value="1"/>
</dbReference>
<keyword evidence="9" id="KW-0436">Ligase</keyword>
<dbReference type="InterPro" id="IPR001962">
    <property type="entry name" value="Asn_synthase"/>
</dbReference>
<dbReference type="NCBIfam" id="TIGR01536">
    <property type="entry name" value="asn_synth_AEB"/>
    <property type="match status" value="1"/>
</dbReference>
<dbReference type="EC" id="6.3.5.4" evidence="3"/>
<dbReference type="CDD" id="cd01991">
    <property type="entry name" value="Asn_synthase_B_C"/>
    <property type="match status" value="1"/>
</dbReference>
<dbReference type="InterPro" id="IPR033738">
    <property type="entry name" value="AsnB_N"/>
</dbReference>
<evidence type="ECO:0000256" key="6">
    <source>
        <dbReference type="ARBA" id="ARBA00022962"/>
    </source>
</evidence>
<dbReference type="PANTHER" id="PTHR43284">
    <property type="entry name" value="ASPARAGINE SYNTHETASE (GLUTAMINE-HYDROLYZING)"/>
    <property type="match status" value="1"/>
</dbReference>
<evidence type="ECO:0000313" key="10">
    <source>
        <dbReference type="Proteomes" id="UP001476807"/>
    </source>
</evidence>
<comment type="catalytic activity">
    <reaction evidence="7">
        <text>L-aspartate + L-glutamine + ATP + H2O = L-asparagine + L-glutamate + AMP + diphosphate + H(+)</text>
        <dbReference type="Rhea" id="RHEA:12228"/>
        <dbReference type="ChEBI" id="CHEBI:15377"/>
        <dbReference type="ChEBI" id="CHEBI:15378"/>
        <dbReference type="ChEBI" id="CHEBI:29985"/>
        <dbReference type="ChEBI" id="CHEBI:29991"/>
        <dbReference type="ChEBI" id="CHEBI:30616"/>
        <dbReference type="ChEBI" id="CHEBI:33019"/>
        <dbReference type="ChEBI" id="CHEBI:58048"/>
        <dbReference type="ChEBI" id="CHEBI:58359"/>
        <dbReference type="ChEBI" id="CHEBI:456215"/>
        <dbReference type="EC" id="6.3.5.4"/>
    </reaction>
</comment>
<sequence>MCGITGVYAFSEAGSETIAKLQKASEAIKHRGPDASGTFVHNNVAMAHRRLAIIAPATNADQPFTDTTGRYTIVYNGEVFNYKALQAKLTATGVEFYTGSDTEVVLQLYIKYGPECLKKLRGFFAFAIYDAAEQSLFVARDRFGEKPLLYYKDGDKFLFGSEPKALLEFGVPRELDYTSLYQYLQLTYIPAPATMLKGVKKLLPGHYLIVKQNKVHDSNWYKLPFDGEKAATNPLNYKQQQSKLQTLLQQAVTERVVADVPVGAFLSGGIDSSIVVALASQQMPGLQTFSVGFPEQPFFDETAYARLVAEKYQTNHSELLLTNQDLYSNIFGMLDGLSEPFADSSALAVYSLSKYAGKQVKVALSGDGADELFAGYNKHRAEYQALSSGTATGLIKKLEYLWQNLPKSRNSFVANKVRQLHRFASGAKLAAADRYWLWATWQNEEQALALLKPENRSKAANRLYTARKSRLLDCLNRKHYDLNSVLCADWQLVLANDMLPKTDLMGMANGLEIRSPFLDHRVVKFAFSLPVSSKIGGSYQKKILQDSFRHMLPAELYKRPKKGFEVPLLSFLQTEGAGLVNEYLSDELIEAQQIFDVAQIRKLRLAFKGNTAGTLQTQVWMLLVFQYWYRNTFLTIS</sequence>
<keyword evidence="4" id="KW-0547">Nucleotide-binding</keyword>
<dbReference type="Proteomes" id="UP001476807">
    <property type="component" value="Unassembled WGS sequence"/>
</dbReference>
<dbReference type="EMBL" id="JBEOKT010000002">
    <property type="protein sequence ID" value="MER2996446.1"/>
    <property type="molecule type" value="Genomic_DNA"/>
</dbReference>
<organism evidence="9 10">
    <name type="scientific">Pontibacter populi</name>
    <dbReference type="NCBI Taxonomy" id="890055"/>
    <lineage>
        <taxon>Bacteria</taxon>
        <taxon>Pseudomonadati</taxon>
        <taxon>Bacteroidota</taxon>
        <taxon>Cytophagia</taxon>
        <taxon>Cytophagales</taxon>
        <taxon>Hymenobacteraceae</taxon>
        <taxon>Pontibacter</taxon>
    </lineage>
</organism>
<evidence type="ECO:0000256" key="7">
    <source>
        <dbReference type="ARBA" id="ARBA00048741"/>
    </source>
</evidence>
<keyword evidence="5" id="KW-0067">ATP-binding</keyword>
<dbReference type="InterPro" id="IPR017932">
    <property type="entry name" value="GATase_2_dom"/>
</dbReference>
<dbReference type="SUPFAM" id="SSF52402">
    <property type="entry name" value="Adenine nucleotide alpha hydrolases-like"/>
    <property type="match status" value="1"/>
</dbReference>
<dbReference type="PROSITE" id="PS51278">
    <property type="entry name" value="GATASE_TYPE_2"/>
    <property type="match status" value="1"/>
</dbReference>
<protein>
    <recommendedName>
        <fullName evidence="3">asparagine synthase (glutamine-hydrolyzing)</fullName>
        <ecNumber evidence="3">6.3.5.4</ecNumber>
    </recommendedName>
</protein>
<dbReference type="Gene3D" id="3.60.20.10">
    <property type="entry name" value="Glutamine Phosphoribosylpyrophosphate, subunit 1, domain 1"/>
    <property type="match status" value="1"/>
</dbReference>
<keyword evidence="10" id="KW-1185">Reference proteome</keyword>
<dbReference type="SUPFAM" id="SSF56235">
    <property type="entry name" value="N-terminal nucleophile aminohydrolases (Ntn hydrolases)"/>
    <property type="match status" value="1"/>
</dbReference>
<comment type="similarity">
    <text evidence="2">Belongs to the asparagine synthetase family.</text>
</comment>